<gene>
    <name evidence="1" type="ORF">HONBAIEO_00020</name>
</gene>
<evidence type="ECO:0000313" key="1">
    <source>
        <dbReference type="EMBL" id="QNO49326.1"/>
    </source>
</evidence>
<protein>
    <submittedName>
        <fullName evidence="1">Uncharacterized protein</fullName>
    </submittedName>
</protein>
<accession>A0A7G9YMU2</accession>
<sequence length="55" mass="6260">MDEIASSQKPLPLLLILVGIPDRMSDLTKNQPSISRIFNVIELNPMNNNESEEFF</sequence>
<proteinExistence type="predicted"/>
<reference evidence="1" key="1">
    <citation type="submission" date="2020-06" db="EMBL/GenBank/DDBJ databases">
        <title>Unique genomic features of the anaerobic methanotrophic archaea.</title>
        <authorList>
            <person name="Chadwick G.L."/>
            <person name="Skennerton C.T."/>
            <person name="Laso-Perez R."/>
            <person name="Leu A.O."/>
            <person name="Speth D.R."/>
            <person name="Yu H."/>
            <person name="Morgan-Lang C."/>
            <person name="Hatzenpichler R."/>
            <person name="Goudeau D."/>
            <person name="Malmstrom R."/>
            <person name="Brazelton W.J."/>
            <person name="Woyke T."/>
            <person name="Hallam S.J."/>
            <person name="Tyson G.W."/>
            <person name="Wegener G."/>
            <person name="Boetius A."/>
            <person name="Orphan V."/>
        </authorList>
    </citation>
    <scope>NUCLEOTIDE SEQUENCE</scope>
</reference>
<organism evidence="1">
    <name type="scientific">Candidatus Methanogaster sp. ANME-2c ERB4</name>
    <dbReference type="NCBI Taxonomy" id="2759911"/>
    <lineage>
        <taxon>Archaea</taxon>
        <taxon>Methanobacteriati</taxon>
        <taxon>Methanobacteriota</taxon>
        <taxon>Stenosarchaea group</taxon>
        <taxon>Methanomicrobia</taxon>
        <taxon>Methanosarcinales</taxon>
        <taxon>ANME-2 cluster</taxon>
        <taxon>Candidatus Methanogasteraceae</taxon>
        <taxon>Candidatus Methanogaster</taxon>
    </lineage>
</organism>
<dbReference type="AlphaFoldDB" id="A0A7G9YMU2"/>
<dbReference type="EMBL" id="MT631377">
    <property type="protein sequence ID" value="QNO49326.1"/>
    <property type="molecule type" value="Genomic_DNA"/>
</dbReference>
<name>A0A7G9YMU2_9EURY</name>